<gene>
    <name evidence="2" type="ORF">RFI_20885</name>
</gene>
<feature type="compositionally biased region" description="Basic and acidic residues" evidence="1">
    <location>
        <begin position="174"/>
        <end position="200"/>
    </location>
</feature>
<keyword evidence="3" id="KW-1185">Reference proteome</keyword>
<evidence type="ECO:0000313" key="2">
    <source>
        <dbReference type="EMBL" id="ETO16454.1"/>
    </source>
</evidence>
<proteinExistence type="predicted"/>
<comment type="caution">
    <text evidence="2">The sequence shown here is derived from an EMBL/GenBank/DDBJ whole genome shotgun (WGS) entry which is preliminary data.</text>
</comment>
<dbReference type="Proteomes" id="UP000023152">
    <property type="component" value="Unassembled WGS sequence"/>
</dbReference>
<feature type="compositionally biased region" description="Low complexity" evidence="1">
    <location>
        <begin position="160"/>
        <end position="170"/>
    </location>
</feature>
<dbReference type="AlphaFoldDB" id="X6MRN0"/>
<dbReference type="EMBL" id="ASPP01018234">
    <property type="protein sequence ID" value="ETO16454.1"/>
    <property type="molecule type" value="Genomic_DNA"/>
</dbReference>
<reference evidence="2 3" key="1">
    <citation type="journal article" date="2013" name="Curr. Biol.">
        <title>The Genome of the Foraminiferan Reticulomyxa filosa.</title>
        <authorList>
            <person name="Glockner G."/>
            <person name="Hulsmann N."/>
            <person name="Schleicher M."/>
            <person name="Noegel A.A."/>
            <person name="Eichinger L."/>
            <person name="Gallinger C."/>
            <person name="Pawlowski J."/>
            <person name="Sierra R."/>
            <person name="Euteneuer U."/>
            <person name="Pillet L."/>
            <person name="Moustafa A."/>
            <person name="Platzer M."/>
            <person name="Groth M."/>
            <person name="Szafranski K."/>
            <person name="Schliwa M."/>
        </authorList>
    </citation>
    <scope>NUCLEOTIDE SEQUENCE [LARGE SCALE GENOMIC DNA]</scope>
</reference>
<sequence length="332" mass="38706">MYTYCTIQKKKKKKKKVTGGRAFPNGLHVLDLESYEWLYRNDKLLPSPKASLLWIDHGLVPINIPAYNSYFVDHVIKQGSLVQQLLRETNVDNGIFQLIAEFVYYLCLDQKYLYLLFVQNYSYILTFDDQKFVQFLDMNDPLKQSNLVQFDGDMPDPRSPSRSQSSNNSDIETDYGKADKKDNEKDVTLNIKTEKRDPRSEQVSPRSVKEDAREEREVVKEEEIFHFEPSSFGTVPSIFPFRNFPIFFCVEYCSVVIIGLEDTIHTLNVSTNTWHYCPSVKFENDNPKVLAIYRAIYCPFDQCIHILQNQKHYKISINYIMANLAVKSPPTK</sequence>
<feature type="region of interest" description="Disordered" evidence="1">
    <location>
        <begin position="147"/>
        <end position="214"/>
    </location>
</feature>
<name>X6MRN0_RETFI</name>
<protein>
    <submittedName>
        <fullName evidence="2">Uncharacterized protein</fullName>
    </submittedName>
</protein>
<organism evidence="2 3">
    <name type="scientific">Reticulomyxa filosa</name>
    <dbReference type="NCBI Taxonomy" id="46433"/>
    <lineage>
        <taxon>Eukaryota</taxon>
        <taxon>Sar</taxon>
        <taxon>Rhizaria</taxon>
        <taxon>Retaria</taxon>
        <taxon>Foraminifera</taxon>
        <taxon>Monothalamids</taxon>
        <taxon>Reticulomyxidae</taxon>
        <taxon>Reticulomyxa</taxon>
    </lineage>
</organism>
<evidence type="ECO:0000256" key="1">
    <source>
        <dbReference type="SAM" id="MobiDB-lite"/>
    </source>
</evidence>
<evidence type="ECO:0000313" key="3">
    <source>
        <dbReference type="Proteomes" id="UP000023152"/>
    </source>
</evidence>
<accession>X6MRN0</accession>